<dbReference type="HOGENOM" id="CLU_2556984_0_0_11"/>
<evidence type="ECO:0000313" key="3">
    <source>
        <dbReference type="EMBL" id="AEM88891.1"/>
    </source>
</evidence>
<protein>
    <recommendedName>
        <fullName evidence="2">Helix-turn-helix domain-containing protein</fullName>
    </recommendedName>
</protein>
<keyword evidence="3" id="KW-0614">Plasmid</keyword>
<feature type="compositionally biased region" description="Basic and acidic residues" evidence="1">
    <location>
        <begin position="9"/>
        <end position="28"/>
    </location>
</feature>
<organism evidence="3 4">
    <name type="scientific">Streptomyces violaceusniger (strain Tu 4113)</name>
    <dbReference type="NCBI Taxonomy" id="653045"/>
    <lineage>
        <taxon>Bacteria</taxon>
        <taxon>Bacillati</taxon>
        <taxon>Actinomycetota</taxon>
        <taxon>Actinomycetes</taxon>
        <taxon>Kitasatosporales</taxon>
        <taxon>Streptomycetaceae</taxon>
        <taxon>Streptomyces</taxon>
        <taxon>Streptomyces violaceusniger group</taxon>
    </lineage>
</organism>
<feature type="domain" description="Helix-turn-helix" evidence="2">
    <location>
        <begin position="24"/>
        <end position="73"/>
    </location>
</feature>
<accession>G2PHU0</accession>
<dbReference type="Proteomes" id="UP000008703">
    <property type="component" value="Plasmid pSTRVI02"/>
</dbReference>
<dbReference type="Pfam" id="PF19575">
    <property type="entry name" value="HTH_58"/>
    <property type="match status" value="1"/>
</dbReference>
<evidence type="ECO:0000256" key="1">
    <source>
        <dbReference type="SAM" id="MobiDB-lite"/>
    </source>
</evidence>
<dbReference type="KEGG" id="svl:Strvi_0115"/>
<proteinExistence type="predicted"/>
<geneLocation type="plasmid" evidence="3 4">
    <name>pSTRVI02</name>
</geneLocation>
<keyword evidence="4" id="KW-1185">Reference proteome</keyword>
<gene>
    <name evidence="3" type="ORF">Strvi_0115</name>
</gene>
<dbReference type="AlphaFoldDB" id="G2PHU0"/>
<dbReference type="InterPro" id="IPR045745">
    <property type="entry name" value="HTH_58_Actinobacteria-type"/>
</dbReference>
<dbReference type="RefSeq" id="WP_014043826.1">
    <property type="nucleotide sequence ID" value="NC_015952.1"/>
</dbReference>
<dbReference type="EMBL" id="CP002996">
    <property type="protein sequence ID" value="AEM88891.1"/>
    <property type="molecule type" value="Genomic_DNA"/>
</dbReference>
<evidence type="ECO:0000259" key="2">
    <source>
        <dbReference type="Pfam" id="PF19575"/>
    </source>
</evidence>
<feature type="region of interest" description="Disordered" evidence="1">
    <location>
        <begin position="1"/>
        <end position="28"/>
    </location>
</feature>
<sequence length="82" mass="9332">MASELTGEEWPRPSRRRGETGRQEKADIGRRLKKRYDNGMSLRQLADLTGYSYGYVHTCLAHAGVTMRDRGSNKFPGRVLSM</sequence>
<reference evidence="3" key="1">
    <citation type="submission" date="2011-08" db="EMBL/GenBank/DDBJ databases">
        <title>Complete sequence of plasmid 2 of Streptomyces violaceusniger Tu 4113.</title>
        <authorList>
            <consortium name="US DOE Joint Genome Institute"/>
            <person name="Lucas S."/>
            <person name="Han J."/>
            <person name="Lapidus A."/>
            <person name="Cheng J.-F."/>
            <person name="Goodwin L."/>
            <person name="Pitluck S."/>
            <person name="Peters L."/>
            <person name="Ivanova N."/>
            <person name="Daligault H."/>
            <person name="Detter J.C."/>
            <person name="Han C."/>
            <person name="Tapia R."/>
            <person name="Land M."/>
            <person name="Hauser L."/>
            <person name="Kyrpides N."/>
            <person name="Ivanova N."/>
            <person name="Pagani I."/>
            <person name="Hagen A."/>
            <person name="Katz L."/>
            <person name="Fiedler H.-P."/>
            <person name="Keasling J."/>
            <person name="Fortman J."/>
            <person name="Woyke T."/>
        </authorList>
    </citation>
    <scope>NUCLEOTIDE SEQUENCE [LARGE SCALE GENOMIC DNA]</scope>
    <source>
        <strain evidence="3">Tu 4113</strain>
        <plasmid evidence="3">pSTRVI02</plasmid>
    </source>
</reference>
<evidence type="ECO:0000313" key="4">
    <source>
        <dbReference type="Proteomes" id="UP000008703"/>
    </source>
</evidence>
<name>G2PHU0_STRV4</name>